<evidence type="ECO:0000259" key="5">
    <source>
        <dbReference type="PROSITE" id="PS50850"/>
    </source>
</evidence>
<feature type="transmembrane region" description="Helical" evidence="4">
    <location>
        <begin position="180"/>
        <end position="200"/>
    </location>
</feature>
<dbReference type="SUPFAM" id="SSF103473">
    <property type="entry name" value="MFS general substrate transporter"/>
    <property type="match status" value="1"/>
</dbReference>
<evidence type="ECO:0000256" key="2">
    <source>
        <dbReference type="ARBA" id="ARBA00022989"/>
    </source>
</evidence>
<dbReference type="PROSITE" id="PS51257">
    <property type="entry name" value="PROKAR_LIPOPROTEIN"/>
    <property type="match status" value="1"/>
</dbReference>
<feature type="transmembrane region" description="Helical" evidence="4">
    <location>
        <begin position="232"/>
        <end position="253"/>
    </location>
</feature>
<feature type="transmembrane region" description="Helical" evidence="4">
    <location>
        <begin position="91"/>
        <end position="110"/>
    </location>
</feature>
<feature type="transmembrane region" description="Helical" evidence="4">
    <location>
        <begin position="265"/>
        <end position="281"/>
    </location>
</feature>
<feature type="transmembrane region" description="Helical" evidence="4">
    <location>
        <begin position="149"/>
        <end position="168"/>
    </location>
</feature>
<evidence type="ECO:0000313" key="7">
    <source>
        <dbReference type="Proteomes" id="UP000199598"/>
    </source>
</evidence>
<dbReference type="RefSeq" id="WP_093522003.1">
    <property type="nucleotide sequence ID" value="NZ_FOSK01000011.1"/>
</dbReference>
<dbReference type="Gene3D" id="1.20.1250.20">
    <property type="entry name" value="MFS general substrate transporter like domains"/>
    <property type="match status" value="2"/>
</dbReference>
<keyword evidence="2 4" id="KW-1133">Transmembrane helix</keyword>
<organism evidence="6 7">
    <name type="scientific">Pseudovibrio ascidiaceicola</name>
    <dbReference type="NCBI Taxonomy" id="285279"/>
    <lineage>
        <taxon>Bacteria</taxon>
        <taxon>Pseudomonadati</taxon>
        <taxon>Pseudomonadota</taxon>
        <taxon>Alphaproteobacteria</taxon>
        <taxon>Hyphomicrobiales</taxon>
        <taxon>Stappiaceae</taxon>
        <taxon>Pseudovibrio</taxon>
    </lineage>
</organism>
<dbReference type="EMBL" id="FOSK01000011">
    <property type="protein sequence ID" value="SFK90180.1"/>
    <property type="molecule type" value="Genomic_DNA"/>
</dbReference>
<feature type="transmembrane region" description="Helical" evidence="4">
    <location>
        <begin position="379"/>
        <end position="398"/>
    </location>
</feature>
<dbReference type="Proteomes" id="UP000199598">
    <property type="component" value="Unassembled WGS sequence"/>
</dbReference>
<sequence length="404" mass="42629">MTDASEKLMKTSTTPEKDQFAVLSAVGGCLAMAAVMGIGRFVYTPVLPFMLQDGTLNEVSAGFIASSNYLGYLLGALLAARAPLPGGPYRIFMIALITSTVVTFLMAFSLGAYWFVVIRFLAGLASAYAFVLVANIVMQRLAETRSLHFFPIHFTGVGIGIAGSSLMIEWLGASLESSSQLWIASGSLSLLLSLCVPFLLPPRKELHPRSASHAIQAETTTKPLNLSAWRLIFAYGCFGFGYVITATFLGALASSTPELAPMKSLGWLLVGLAIIPSVFFWEKLAVRISYGRAIAVACTLEAIGVALSVLMPTIAGLSAAAILLGGTFVGITSIGLVEARRLASSNPRQIVGLMTAAFGLGQMFGPSFAGYLYELNGDFLLASLVAAGALILAALLTIKRFTPA</sequence>
<dbReference type="InterPro" id="IPR020846">
    <property type="entry name" value="MFS_dom"/>
</dbReference>
<dbReference type="InterPro" id="IPR010645">
    <property type="entry name" value="MFS_4"/>
</dbReference>
<feature type="transmembrane region" description="Helical" evidence="4">
    <location>
        <begin position="59"/>
        <end position="79"/>
    </location>
</feature>
<protein>
    <submittedName>
        <fullName evidence="6">Predicted arabinose efflux permease, MFS family</fullName>
    </submittedName>
</protein>
<name>A0A1I4DBN5_9HYPH</name>
<accession>A0A1I4DBN5</accession>
<dbReference type="Pfam" id="PF06779">
    <property type="entry name" value="MFS_4"/>
    <property type="match status" value="1"/>
</dbReference>
<keyword evidence="7" id="KW-1185">Reference proteome</keyword>
<dbReference type="InterPro" id="IPR036259">
    <property type="entry name" value="MFS_trans_sf"/>
</dbReference>
<comment type="caution">
    <text evidence="6">The sequence shown here is derived from an EMBL/GenBank/DDBJ whole genome shotgun (WGS) entry which is preliminary data.</text>
</comment>
<gene>
    <name evidence="6" type="ORF">SAMN04488518_11169</name>
</gene>
<feature type="transmembrane region" description="Helical" evidence="4">
    <location>
        <begin position="293"/>
        <end position="311"/>
    </location>
</feature>
<dbReference type="PROSITE" id="PS50850">
    <property type="entry name" value="MFS"/>
    <property type="match status" value="1"/>
</dbReference>
<evidence type="ECO:0000256" key="1">
    <source>
        <dbReference type="ARBA" id="ARBA00022692"/>
    </source>
</evidence>
<evidence type="ECO:0000313" key="6">
    <source>
        <dbReference type="EMBL" id="SFK90180.1"/>
    </source>
</evidence>
<feature type="transmembrane region" description="Helical" evidence="4">
    <location>
        <begin position="116"/>
        <end position="137"/>
    </location>
</feature>
<feature type="transmembrane region" description="Helical" evidence="4">
    <location>
        <begin position="350"/>
        <end position="373"/>
    </location>
</feature>
<keyword evidence="3 4" id="KW-0472">Membrane</keyword>
<keyword evidence="1 4" id="KW-0812">Transmembrane</keyword>
<evidence type="ECO:0000256" key="4">
    <source>
        <dbReference type="SAM" id="Phobius"/>
    </source>
</evidence>
<feature type="transmembrane region" description="Helical" evidence="4">
    <location>
        <begin position="317"/>
        <end position="338"/>
    </location>
</feature>
<feature type="domain" description="Major facilitator superfamily (MFS) profile" evidence="5">
    <location>
        <begin position="20"/>
        <end position="404"/>
    </location>
</feature>
<dbReference type="PANTHER" id="PTHR23537">
    <property type="match status" value="1"/>
</dbReference>
<feature type="transmembrane region" description="Helical" evidence="4">
    <location>
        <begin position="20"/>
        <end position="39"/>
    </location>
</feature>
<evidence type="ECO:0000256" key="3">
    <source>
        <dbReference type="ARBA" id="ARBA00023136"/>
    </source>
</evidence>
<reference evidence="6 7" key="1">
    <citation type="submission" date="2016-10" db="EMBL/GenBank/DDBJ databases">
        <authorList>
            <person name="Varghese N."/>
            <person name="Submissions S."/>
        </authorList>
    </citation>
    <scope>NUCLEOTIDE SEQUENCE [LARGE SCALE GENOMIC DNA]</scope>
    <source>
        <strain evidence="6 7">DSM 16392</strain>
    </source>
</reference>
<proteinExistence type="predicted"/>
<dbReference type="PANTHER" id="PTHR23537:SF1">
    <property type="entry name" value="SUGAR TRANSPORTER"/>
    <property type="match status" value="1"/>
</dbReference>